<dbReference type="Gene3D" id="1.10.10.10">
    <property type="entry name" value="Winged helix-like DNA-binding domain superfamily/Winged helix DNA-binding domain"/>
    <property type="match status" value="1"/>
</dbReference>
<reference evidence="1" key="1">
    <citation type="submission" date="2020-05" db="EMBL/GenBank/DDBJ databases">
        <authorList>
            <person name="Chiriac C."/>
            <person name="Salcher M."/>
            <person name="Ghai R."/>
            <person name="Kavagutti S V."/>
        </authorList>
    </citation>
    <scope>NUCLEOTIDE SEQUENCE</scope>
</reference>
<accession>A0A6J5RHT3</accession>
<name>A0A6J5RHT3_9CAUD</name>
<proteinExistence type="predicted"/>
<dbReference type="EMBL" id="LR797252">
    <property type="protein sequence ID" value="CAB4196963.1"/>
    <property type="molecule type" value="Genomic_DNA"/>
</dbReference>
<dbReference type="Gene3D" id="3.30.40.220">
    <property type="match status" value="1"/>
</dbReference>
<gene>
    <name evidence="1" type="ORF">UFOVP1290_483</name>
</gene>
<sequence>MGQFHEEYFVHRKNKLATPLKLKCGNCDKILSYTYKHSYERALKNNQLCLSCSKENSFKEKRDKILDLHKSGLSNREISKILHINRKKIKDCLDKLGIKTDWGLKCTPDLISDSEAQCSICKQIFPISEFIFYKNNIKYSYNICKNIKCINKMHYNNHRLSIEKSLSENIDKILKRRYIDLKCKSKKHNIIFSISESDFINQYYTQNNKCFYSDEDMEINFIANNTIRRAKRNCLSVDKIIPEIGYIVGNVVFCCNKINSVKNDLSLDEIKIYLNSSIYDKIINHLFKYGLIK</sequence>
<evidence type="ECO:0000313" key="1">
    <source>
        <dbReference type="EMBL" id="CAB4196963.1"/>
    </source>
</evidence>
<organism evidence="1">
    <name type="scientific">uncultured Caudovirales phage</name>
    <dbReference type="NCBI Taxonomy" id="2100421"/>
    <lineage>
        <taxon>Viruses</taxon>
        <taxon>Duplodnaviria</taxon>
        <taxon>Heunggongvirae</taxon>
        <taxon>Uroviricota</taxon>
        <taxon>Caudoviricetes</taxon>
        <taxon>Peduoviridae</taxon>
        <taxon>Maltschvirus</taxon>
        <taxon>Maltschvirus maltsch</taxon>
    </lineage>
</organism>
<dbReference type="InterPro" id="IPR036388">
    <property type="entry name" value="WH-like_DNA-bd_sf"/>
</dbReference>
<protein>
    <submittedName>
        <fullName evidence="1">Uncharacterized protein</fullName>
    </submittedName>
</protein>